<feature type="compositionally biased region" description="Basic and acidic residues" evidence="1">
    <location>
        <begin position="85"/>
        <end position="95"/>
    </location>
</feature>
<feature type="region of interest" description="Disordered" evidence="1">
    <location>
        <begin position="62"/>
        <end position="95"/>
    </location>
</feature>
<proteinExistence type="predicted"/>
<organism evidence="2 3">
    <name type="scientific">Curvularia kusanoi</name>
    <name type="common">Cochliobolus kusanoi</name>
    <dbReference type="NCBI Taxonomy" id="90978"/>
    <lineage>
        <taxon>Eukaryota</taxon>
        <taxon>Fungi</taxon>
        <taxon>Dikarya</taxon>
        <taxon>Ascomycota</taxon>
        <taxon>Pezizomycotina</taxon>
        <taxon>Dothideomycetes</taxon>
        <taxon>Pleosporomycetidae</taxon>
        <taxon>Pleosporales</taxon>
        <taxon>Pleosporineae</taxon>
        <taxon>Pleosporaceae</taxon>
        <taxon>Curvularia</taxon>
    </lineage>
</organism>
<evidence type="ECO:0000313" key="2">
    <source>
        <dbReference type="EMBL" id="KAF2998486.1"/>
    </source>
</evidence>
<comment type="caution">
    <text evidence="2">The sequence shown here is derived from an EMBL/GenBank/DDBJ whole genome shotgun (WGS) entry which is preliminary data.</text>
</comment>
<dbReference type="EMBL" id="SWKU01000019">
    <property type="protein sequence ID" value="KAF2998486.1"/>
    <property type="molecule type" value="Genomic_DNA"/>
</dbReference>
<evidence type="ECO:0000313" key="3">
    <source>
        <dbReference type="Proteomes" id="UP000801428"/>
    </source>
</evidence>
<accession>A0A9P4T9V3</accession>
<reference evidence="2" key="1">
    <citation type="submission" date="2019-04" db="EMBL/GenBank/DDBJ databases">
        <title>Sequencing of skin fungus with MAO and IRED activity.</title>
        <authorList>
            <person name="Marsaioli A.J."/>
            <person name="Bonatto J.M.C."/>
            <person name="Reis Junior O."/>
        </authorList>
    </citation>
    <scope>NUCLEOTIDE SEQUENCE</scope>
    <source>
        <strain evidence="2">30M1</strain>
    </source>
</reference>
<dbReference type="AlphaFoldDB" id="A0A9P4T9V3"/>
<keyword evidence="3" id="KW-1185">Reference proteome</keyword>
<sequence>MAEAVAVAVDKVEVAGGVDTAELVFTVTTITFADEVDESGDFVDVEEGLVDIEEDFAGVGWEDLQSPKPDLEQQFPNTEPLQSIHVKEGKGRNGQ</sequence>
<gene>
    <name evidence="2" type="ORF">E8E13_003037</name>
</gene>
<dbReference type="Proteomes" id="UP000801428">
    <property type="component" value="Unassembled WGS sequence"/>
</dbReference>
<evidence type="ECO:0000256" key="1">
    <source>
        <dbReference type="SAM" id="MobiDB-lite"/>
    </source>
</evidence>
<protein>
    <submittedName>
        <fullName evidence="2">Uncharacterized protein</fullName>
    </submittedName>
</protein>
<name>A0A9P4T9V3_CURKU</name>